<dbReference type="SUPFAM" id="SSF54909">
    <property type="entry name" value="Dimeric alpha+beta barrel"/>
    <property type="match status" value="1"/>
</dbReference>
<dbReference type="InterPro" id="IPR011008">
    <property type="entry name" value="Dimeric_a/b-barrel"/>
</dbReference>
<protein>
    <submittedName>
        <fullName evidence="2">DUF1330 domain-containing protein</fullName>
    </submittedName>
</protein>
<keyword evidence="3" id="KW-1185">Reference proteome</keyword>
<evidence type="ECO:0000259" key="1">
    <source>
        <dbReference type="Pfam" id="PF07045"/>
    </source>
</evidence>
<dbReference type="EMBL" id="CP063982">
    <property type="protein sequence ID" value="UOD49717.1"/>
    <property type="molecule type" value="Genomic_DNA"/>
</dbReference>
<dbReference type="PANTHER" id="PTHR41521:SF4">
    <property type="entry name" value="BLR0684 PROTEIN"/>
    <property type="match status" value="1"/>
</dbReference>
<dbReference type="Pfam" id="PF07045">
    <property type="entry name" value="DUF1330"/>
    <property type="match status" value="1"/>
</dbReference>
<gene>
    <name evidence="2" type="ORF">DHf2319_09635</name>
</gene>
<dbReference type="Gene3D" id="3.30.70.100">
    <property type="match status" value="1"/>
</dbReference>
<proteinExistence type="predicted"/>
<dbReference type="Proteomes" id="UP000831607">
    <property type="component" value="Chromosome"/>
</dbReference>
<evidence type="ECO:0000313" key="2">
    <source>
        <dbReference type="EMBL" id="UOD49717.1"/>
    </source>
</evidence>
<dbReference type="PANTHER" id="PTHR41521">
    <property type="match status" value="1"/>
</dbReference>
<name>A0ABY4AKX8_9BURK</name>
<accession>A0ABY4AKX8</accession>
<organism evidence="2 3">
    <name type="scientific">Orrella daihaiensis</name>
    <dbReference type="NCBI Taxonomy" id="2782176"/>
    <lineage>
        <taxon>Bacteria</taxon>
        <taxon>Pseudomonadati</taxon>
        <taxon>Pseudomonadota</taxon>
        <taxon>Betaproteobacteria</taxon>
        <taxon>Burkholderiales</taxon>
        <taxon>Alcaligenaceae</taxon>
        <taxon>Orrella</taxon>
    </lineage>
</organism>
<dbReference type="RefSeq" id="WP_243477955.1">
    <property type="nucleotide sequence ID" value="NZ_CP063982.1"/>
</dbReference>
<sequence length="95" mass="10725">MSAYVIAMVNVTDNDKYKNYMVKASEACAKYGGKYLVRGGETEIMEGAFPWSRVVVLEFDSRDRAREFYNSVEYQAGKKERLGAADFNMMIVDGA</sequence>
<reference evidence="2 3" key="1">
    <citation type="submission" date="2020-11" db="EMBL/GenBank/DDBJ databases">
        <title>Algicoccus daihaiensis sp.nov., isolated from Daihai Lake in Inner Mongolia.</title>
        <authorList>
            <person name="Kai J."/>
        </authorList>
    </citation>
    <scope>NUCLEOTIDE SEQUENCE [LARGE SCALE GENOMIC DNA]</scope>
    <source>
        <strain evidence="3">f23</strain>
    </source>
</reference>
<dbReference type="InterPro" id="IPR010753">
    <property type="entry name" value="DUF1330"/>
</dbReference>
<evidence type="ECO:0000313" key="3">
    <source>
        <dbReference type="Proteomes" id="UP000831607"/>
    </source>
</evidence>
<feature type="domain" description="DUF1330" evidence="1">
    <location>
        <begin position="2"/>
        <end position="94"/>
    </location>
</feature>